<reference evidence="2" key="1">
    <citation type="journal article" date="2019" name="Int. J. Syst. Evol. Microbiol.">
        <title>The Global Catalogue of Microorganisms (GCM) 10K type strain sequencing project: providing services to taxonomists for standard genome sequencing and annotation.</title>
        <authorList>
            <consortium name="The Broad Institute Genomics Platform"/>
            <consortium name="The Broad Institute Genome Sequencing Center for Infectious Disease"/>
            <person name="Wu L."/>
            <person name="Ma J."/>
        </authorList>
    </citation>
    <scope>NUCLEOTIDE SEQUENCE [LARGE SCALE GENOMIC DNA]</scope>
    <source>
        <strain evidence="2">TISTR 2241</strain>
    </source>
</reference>
<keyword evidence="2" id="KW-1185">Reference proteome</keyword>
<evidence type="ECO:0000313" key="1">
    <source>
        <dbReference type="EMBL" id="MFD2618711.1"/>
    </source>
</evidence>
<organism evidence="1 2">
    <name type="scientific">Terrilactibacillus laevilacticus</name>
    <dbReference type="NCBI Taxonomy" id="1380157"/>
    <lineage>
        <taxon>Bacteria</taxon>
        <taxon>Bacillati</taxon>
        <taxon>Bacillota</taxon>
        <taxon>Bacilli</taxon>
        <taxon>Bacillales</taxon>
        <taxon>Bacillaceae</taxon>
        <taxon>Terrilactibacillus</taxon>
    </lineage>
</organism>
<gene>
    <name evidence="1" type="ORF">ACFSTF_15585</name>
</gene>
<accession>A0ABW5PUU7</accession>
<dbReference type="RefSeq" id="WP_181406505.1">
    <property type="nucleotide sequence ID" value="NZ_JBHUMR010000025.1"/>
</dbReference>
<protein>
    <submittedName>
        <fullName evidence="1">Uncharacterized protein</fullName>
    </submittedName>
</protein>
<sequence>MTTQTPSHETQQELSFEEKLRLLSKSIGNFNIGKDSDKICREVRGKE</sequence>
<evidence type="ECO:0000313" key="2">
    <source>
        <dbReference type="Proteomes" id="UP001597458"/>
    </source>
</evidence>
<comment type="caution">
    <text evidence="1">The sequence shown here is derived from an EMBL/GenBank/DDBJ whole genome shotgun (WGS) entry which is preliminary data.</text>
</comment>
<dbReference type="Proteomes" id="UP001597458">
    <property type="component" value="Unassembled WGS sequence"/>
</dbReference>
<dbReference type="EMBL" id="JBHUMR010000025">
    <property type="protein sequence ID" value="MFD2618711.1"/>
    <property type="molecule type" value="Genomic_DNA"/>
</dbReference>
<proteinExistence type="predicted"/>
<name>A0ABW5PUU7_9BACI</name>